<dbReference type="Pfam" id="PF04131">
    <property type="entry name" value="NanE"/>
    <property type="match status" value="1"/>
</dbReference>
<dbReference type="Gene3D" id="3.20.20.70">
    <property type="entry name" value="Aldolase class I"/>
    <property type="match status" value="1"/>
</dbReference>
<evidence type="ECO:0000256" key="7">
    <source>
        <dbReference type="HAMAP-Rule" id="MF_01235"/>
    </source>
</evidence>
<protein>
    <recommendedName>
        <fullName evidence="7">Putative N-acetylmannosamine-6-phosphate 2-epimerase</fullName>
        <ecNumber evidence="7">5.1.3.9</ecNumber>
    </recommendedName>
    <alternativeName>
        <fullName evidence="7">ManNAc-6-P epimerase</fullName>
    </alternativeName>
</protein>
<dbReference type="GO" id="GO:0005829">
    <property type="term" value="C:cytosol"/>
    <property type="evidence" value="ECO:0007669"/>
    <property type="project" value="TreeGrafter"/>
</dbReference>
<evidence type="ECO:0000256" key="3">
    <source>
        <dbReference type="ARBA" id="ARBA00005081"/>
    </source>
</evidence>
<dbReference type="PANTHER" id="PTHR36204:SF1">
    <property type="entry name" value="N-ACETYLMANNOSAMINE-6-PHOSPHATE 2-EPIMERASE-RELATED"/>
    <property type="match status" value="1"/>
</dbReference>
<dbReference type="Proteomes" id="UP000176101">
    <property type="component" value="Unassembled WGS sequence"/>
</dbReference>
<dbReference type="PATRIC" id="fig|1075402.3.peg.2966"/>
<dbReference type="EC" id="5.1.3.9" evidence="7"/>
<dbReference type="GO" id="GO:0006053">
    <property type="term" value="P:N-acetylmannosamine catabolic process"/>
    <property type="evidence" value="ECO:0007669"/>
    <property type="project" value="TreeGrafter"/>
</dbReference>
<dbReference type="RefSeq" id="WP_079166458.1">
    <property type="nucleotide sequence ID" value="NZ_LJGU01000116.1"/>
</dbReference>
<evidence type="ECO:0000256" key="6">
    <source>
        <dbReference type="ARBA" id="ARBA00023277"/>
    </source>
</evidence>
<evidence type="ECO:0000256" key="5">
    <source>
        <dbReference type="ARBA" id="ARBA00023235"/>
    </source>
</evidence>
<keyword evidence="9" id="KW-1185">Reference proteome</keyword>
<organism evidence="8 9">
    <name type="scientific">Streptomyces oceani</name>
    <dbReference type="NCBI Taxonomy" id="1075402"/>
    <lineage>
        <taxon>Bacteria</taxon>
        <taxon>Bacillati</taxon>
        <taxon>Actinomycetota</taxon>
        <taxon>Actinomycetes</taxon>
        <taxon>Kitasatosporales</taxon>
        <taxon>Streptomycetaceae</taxon>
        <taxon>Streptomyces</taxon>
    </lineage>
</organism>
<dbReference type="SUPFAM" id="SSF51366">
    <property type="entry name" value="Ribulose-phoshate binding barrel"/>
    <property type="match status" value="1"/>
</dbReference>
<dbReference type="InterPro" id="IPR011060">
    <property type="entry name" value="RibuloseP-bd_barrel"/>
</dbReference>
<comment type="function">
    <text evidence="2 7">Converts N-acetylmannosamine-6-phosphate (ManNAc-6-P) to N-acetylglucosamine-6-phosphate (GlcNAc-6-P).</text>
</comment>
<comment type="similarity">
    <text evidence="4 7">Belongs to the NanE family.</text>
</comment>
<keyword evidence="6 7" id="KW-0119">Carbohydrate metabolism</keyword>
<evidence type="ECO:0000256" key="2">
    <source>
        <dbReference type="ARBA" id="ARBA00002147"/>
    </source>
</evidence>
<evidence type="ECO:0000313" key="9">
    <source>
        <dbReference type="Proteomes" id="UP000176101"/>
    </source>
</evidence>
<dbReference type="STRING" id="1075402.AN216_10660"/>
<dbReference type="OrthoDB" id="9781704at2"/>
<dbReference type="GO" id="GO:0019262">
    <property type="term" value="P:N-acetylneuraminate catabolic process"/>
    <property type="evidence" value="ECO:0007669"/>
    <property type="project" value="UniProtKB-UniRule"/>
</dbReference>
<dbReference type="PANTHER" id="PTHR36204">
    <property type="entry name" value="N-ACETYLMANNOSAMINE-6-PHOSPHATE 2-EPIMERASE-RELATED"/>
    <property type="match status" value="1"/>
</dbReference>
<dbReference type="InterPro" id="IPR013785">
    <property type="entry name" value="Aldolase_TIM"/>
</dbReference>
<dbReference type="UniPathway" id="UPA00629">
    <property type="reaction ID" value="UER00682"/>
</dbReference>
<comment type="pathway">
    <text evidence="3 7">Amino-sugar metabolism; N-acetylneuraminate degradation; D-fructose 6-phosphate from N-acetylneuraminate: step 3/5.</text>
</comment>
<evidence type="ECO:0000256" key="1">
    <source>
        <dbReference type="ARBA" id="ARBA00000056"/>
    </source>
</evidence>
<dbReference type="EMBL" id="LJGU01000116">
    <property type="protein sequence ID" value="OEV03701.1"/>
    <property type="molecule type" value="Genomic_DNA"/>
</dbReference>
<keyword evidence="5 7" id="KW-0413">Isomerase</keyword>
<reference evidence="8 9" key="1">
    <citation type="journal article" date="2016" name="Front. Microbiol.">
        <title>Comparative Genomics Analysis of Streptomyces Species Reveals Their Adaptation to the Marine Environment and Their Diversity at the Genomic Level.</title>
        <authorList>
            <person name="Tian X."/>
            <person name="Zhang Z."/>
            <person name="Yang T."/>
            <person name="Chen M."/>
            <person name="Li J."/>
            <person name="Chen F."/>
            <person name="Yang J."/>
            <person name="Li W."/>
            <person name="Zhang B."/>
            <person name="Zhang Z."/>
            <person name="Wu J."/>
            <person name="Zhang C."/>
            <person name="Long L."/>
            <person name="Xiao J."/>
        </authorList>
    </citation>
    <scope>NUCLEOTIDE SEQUENCE [LARGE SCALE GENOMIC DNA]</scope>
    <source>
        <strain evidence="8 9">SCSIO 02100</strain>
    </source>
</reference>
<comment type="caution">
    <text evidence="8">The sequence shown here is derived from an EMBL/GenBank/DDBJ whole genome shotgun (WGS) entry which is preliminary data.</text>
</comment>
<dbReference type="GO" id="GO:0005975">
    <property type="term" value="P:carbohydrate metabolic process"/>
    <property type="evidence" value="ECO:0007669"/>
    <property type="project" value="UniProtKB-UniRule"/>
</dbReference>
<comment type="catalytic activity">
    <reaction evidence="1 7">
        <text>an N-acyl-D-glucosamine 6-phosphate = an N-acyl-D-mannosamine 6-phosphate</text>
        <dbReference type="Rhea" id="RHEA:23932"/>
        <dbReference type="ChEBI" id="CHEBI:57599"/>
        <dbReference type="ChEBI" id="CHEBI:57666"/>
        <dbReference type="EC" id="5.1.3.9"/>
    </reaction>
</comment>
<gene>
    <name evidence="7" type="primary">nanE</name>
    <name evidence="8" type="ORF">AN216_10660</name>
</gene>
<dbReference type="HAMAP" id="MF_01235">
    <property type="entry name" value="ManNAc6P_epimer"/>
    <property type="match status" value="1"/>
</dbReference>
<dbReference type="AlphaFoldDB" id="A0A1E7KII3"/>
<sequence>MTGVPPAPSWTSMPADHARTLLDRLRGGLIVSCQAPPGDPLRDPAHMAAMAASVASTAGVVGIRAQGVDDVRAVRAAVSELPVIGLWKDGAKGVYITPTAEHARAIARAGADVVAVDATSRSRPDGRPLRETVEAVHRASRLLMADVSTVDEGDAAAALGADLVSTTLSGYTAYSRQRDGPDLDLVAELAGRVEVPVVAEGRVGTPAQSRAALDAGAWSVVVGTAITAPAAIAGRFTDALR</sequence>
<name>A0A1E7KII3_9ACTN</name>
<proteinExistence type="inferred from homology"/>
<dbReference type="NCBIfam" id="NF002231">
    <property type="entry name" value="PRK01130.1"/>
    <property type="match status" value="1"/>
</dbReference>
<dbReference type="GO" id="GO:0047465">
    <property type="term" value="F:N-acylglucosamine-6-phosphate 2-epimerase activity"/>
    <property type="evidence" value="ECO:0007669"/>
    <property type="project" value="UniProtKB-EC"/>
</dbReference>
<dbReference type="InterPro" id="IPR007260">
    <property type="entry name" value="NanE"/>
</dbReference>
<evidence type="ECO:0000256" key="4">
    <source>
        <dbReference type="ARBA" id="ARBA00007439"/>
    </source>
</evidence>
<evidence type="ECO:0000313" key="8">
    <source>
        <dbReference type="EMBL" id="OEV03701.1"/>
    </source>
</evidence>
<accession>A0A1E7KII3</accession>